<gene>
    <name evidence="3" type="ORF">SAMN02745885_01356</name>
</gene>
<evidence type="ECO:0000313" key="4">
    <source>
        <dbReference type="Proteomes" id="UP000189933"/>
    </source>
</evidence>
<sequence length="598" mass="67312">MKEKERENLIDMALAENTAGSLARATGQAFFQQLVYYLARLLKMSHVLVGEYLPETNQVRTVAVWAEGLAWDNFCFNLKELPCARLIAGQFCCCPQGLSQAPTFPLLKGKLESCVAAPLLDAEGRLLGLLLALDRQPLRDQQVVEKVLKIFTMRAVLELERLQLEEKLRQMAYRDPVTGLPNRRWFCEQLAQALELVRLNLDTVAVMFVDLDRLKFVNDTLGFLAGDELLLQTARRLLESGGEKLRIARLSGDKFAVLAQGIGTEKEALELARRLIKIMAEPFKIKGEKIYTSVSIGITLAPQQGIDKEELMRQADTALFEAKEQGRNLCRVFDRDMGAKSLENMQLKADLDQALAQKELSLHYQPQVLVENGQLIGVEALLRWQHRDKGPISPGDFIPLAEESGLIVPIGEWVLYQACRQNRLWQEAGLSSLRVAVNISARQFLQDDFVPMVKGILKETGLDPRWLELEITESTAIKDVERTIDILKELRELGIHVAIDDFGTGYSSLSYLTRFPLTALKIDKSFIRQAPHHPSDTTVVTAIIRLGQALNLHVVAEGVETREQLEFLRESQCHLAQGFYFGKPLPPGEIVPLLLRRI</sequence>
<dbReference type="InterPro" id="IPR052155">
    <property type="entry name" value="Biofilm_reg_signaling"/>
</dbReference>
<dbReference type="SMART" id="SM00065">
    <property type="entry name" value="GAF"/>
    <property type="match status" value="1"/>
</dbReference>
<dbReference type="InterPro" id="IPR029787">
    <property type="entry name" value="Nucleotide_cyclase"/>
</dbReference>
<dbReference type="OrthoDB" id="9762141at2"/>
<dbReference type="RefSeq" id="WP_159071796.1">
    <property type="nucleotide sequence ID" value="NZ_FUXM01000013.1"/>
</dbReference>
<dbReference type="InterPro" id="IPR003018">
    <property type="entry name" value="GAF"/>
</dbReference>
<keyword evidence="4" id="KW-1185">Reference proteome</keyword>
<dbReference type="PANTHER" id="PTHR44757:SF2">
    <property type="entry name" value="BIOFILM ARCHITECTURE MAINTENANCE PROTEIN MBAA"/>
    <property type="match status" value="1"/>
</dbReference>
<dbReference type="PANTHER" id="PTHR44757">
    <property type="entry name" value="DIGUANYLATE CYCLASE DGCP"/>
    <property type="match status" value="1"/>
</dbReference>
<reference evidence="4" key="1">
    <citation type="submission" date="2017-02" db="EMBL/GenBank/DDBJ databases">
        <authorList>
            <person name="Varghese N."/>
            <person name="Submissions S."/>
        </authorList>
    </citation>
    <scope>NUCLEOTIDE SEQUENCE [LARGE SCALE GENOMIC DNA]</scope>
    <source>
        <strain evidence="4">DSM 16521</strain>
    </source>
</reference>
<dbReference type="Gene3D" id="3.20.20.450">
    <property type="entry name" value="EAL domain"/>
    <property type="match status" value="1"/>
</dbReference>
<dbReference type="EMBL" id="FUXM01000013">
    <property type="protein sequence ID" value="SJZ93477.1"/>
    <property type="molecule type" value="Genomic_DNA"/>
</dbReference>
<feature type="domain" description="GGDEF" evidence="2">
    <location>
        <begin position="202"/>
        <end position="335"/>
    </location>
</feature>
<dbReference type="PROSITE" id="PS50883">
    <property type="entry name" value="EAL"/>
    <property type="match status" value="1"/>
</dbReference>
<accession>A0A1T4PQG2</accession>
<dbReference type="SMART" id="SM00267">
    <property type="entry name" value="GGDEF"/>
    <property type="match status" value="1"/>
</dbReference>
<dbReference type="InterPro" id="IPR001633">
    <property type="entry name" value="EAL_dom"/>
</dbReference>
<evidence type="ECO:0000259" key="2">
    <source>
        <dbReference type="PROSITE" id="PS50887"/>
    </source>
</evidence>
<dbReference type="SUPFAM" id="SSF55781">
    <property type="entry name" value="GAF domain-like"/>
    <property type="match status" value="1"/>
</dbReference>
<dbReference type="NCBIfam" id="TIGR00254">
    <property type="entry name" value="GGDEF"/>
    <property type="match status" value="1"/>
</dbReference>
<dbReference type="Proteomes" id="UP000189933">
    <property type="component" value="Unassembled WGS sequence"/>
</dbReference>
<feature type="domain" description="EAL" evidence="1">
    <location>
        <begin position="344"/>
        <end position="598"/>
    </location>
</feature>
<dbReference type="Gene3D" id="3.30.450.40">
    <property type="match status" value="1"/>
</dbReference>
<dbReference type="Pfam" id="PF00990">
    <property type="entry name" value="GGDEF"/>
    <property type="match status" value="1"/>
</dbReference>
<dbReference type="SUPFAM" id="SSF141868">
    <property type="entry name" value="EAL domain-like"/>
    <property type="match status" value="1"/>
</dbReference>
<name>A0A1T4PQG2_9FIRM</name>
<dbReference type="SUPFAM" id="SSF55073">
    <property type="entry name" value="Nucleotide cyclase"/>
    <property type="match status" value="1"/>
</dbReference>
<dbReference type="Pfam" id="PF00563">
    <property type="entry name" value="EAL"/>
    <property type="match status" value="1"/>
</dbReference>
<dbReference type="InterPro" id="IPR043128">
    <property type="entry name" value="Rev_trsase/Diguanyl_cyclase"/>
</dbReference>
<evidence type="ECO:0000259" key="1">
    <source>
        <dbReference type="PROSITE" id="PS50883"/>
    </source>
</evidence>
<dbReference type="AlphaFoldDB" id="A0A1T4PQG2"/>
<dbReference type="InterPro" id="IPR035919">
    <property type="entry name" value="EAL_sf"/>
</dbReference>
<dbReference type="CDD" id="cd01948">
    <property type="entry name" value="EAL"/>
    <property type="match status" value="1"/>
</dbReference>
<dbReference type="InterPro" id="IPR000160">
    <property type="entry name" value="GGDEF_dom"/>
</dbReference>
<dbReference type="CDD" id="cd01949">
    <property type="entry name" value="GGDEF"/>
    <property type="match status" value="1"/>
</dbReference>
<dbReference type="InterPro" id="IPR029016">
    <property type="entry name" value="GAF-like_dom_sf"/>
</dbReference>
<dbReference type="PROSITE" id="PS50887">
    <property type="entry name" value="GGDEF"/>
    <property type="match status" value="1"/>
</dbReference>
<protein>
    <submittedName>
        <fullName evidence="3">Diguanylate cyclase (GGDEF) domain-containing protein</fullName>
    </submittedName>
</protein>
<dbReference type="SMART" id="SM00052">
    <property type="entry name" value="EAL"/>
    <property type="match status" value="1"/>
</dbReference>
<dbReference type="Gene3D" id="3.30.70.270">
    <property type="match status" value="1"/>
</dbReference>
<dbReference type="FunFam" id="3.20.20.450:FF:000001">
    <property type="entry name" value="Cyclic di-GMP phosphodiesterase yahA"/>
    <property type="match status" value="1"/>
</dbReference>
<proteinExistence type="predicted"/>
<organism evidence="3 4">
    <name type="scientific">Carboxydocella sporoproducens DSM 16521</name>
    <dbReference type="NCBI Taxonomy" id="1121270"/>
    <lineage>
        <taxon>Bacteria</taxon>
        <taxon>Bacillati</taxon>
        <taxon>Bacillota</taxon>
        <taxon>Clostridia</taxon>
        <taxon>Eubacteriales</taxon>
        <taxon>Clostridiales Family XVI. Incertae Sedis</taxon>
        <taxon>Carboxydocella</taxon>
    </lineage>
</organism>
<evidence type="ECO:0000313" key="3">
    <source>
        <dbReference type="EMBL" id="SJZ93477.1"/>
    </source>
</evidence>